<evidence type="ECO:0000256" key="5">
    <source>
        <dbReference type="SAM" id="Phobius"/>
    </source>
</evidence>
<accession>A0ABM1BGY6</accession>
<gene>
    <name evidence="8 9" type="primary">LOC106466101</name>
</gene>
<evidence type="ECO:0000256" key="4">
    <source>
        <dbReference type="ARBA" id="ARBA00023136"/>
    </source>
</evidence>
<evidence type="ECO:0000313" key="7">
    <source>
        <dbReference type="Proteomes" id="UP000694941"/>
    </source>
</evidence>
<reference evidence="8 9" key="1">
    <citation type="submission" date="2025-05" db="UniProtKB">
        <authorList>
            <consortium name="RefSeq"/>
        </authorList>
    </citation>
    <scope>IDENTIFICATION</scope>
    <source>
        <tissue evidence="8 9">Muscle</tissue>
    </source>
</reference>
<evidence type="ECO:0000259" key="6">
    <source>
        <dbReference type="Pfam" id="PF14940"/>
    </source>
</evidence>
<dbReference type="Proteomes" id="UP000694941">
    <property type="component" value="Unplaced"/>
</dbReference>
<feature type="transmembrane region" description="Helical" evidence="5">
    <location>
        <begin position="20"/>
        <end position="40"/>
    </location>
</feature>
<organism evidence="7 8">
    <name type="scientific">Limulus polyphemus</name>
    <name type="common">Atlantic horseshoe crab</name>
    <dbReference type="NCBI Taxonomy" id="6850"/>
    <lineage>
        <taxon>Eukaryota</taxon>
        <taxon>Metazoa</taxon>
        <taxon>Ecdysozoa</taxon>
        <taxon>Arthropoda</taxon>
        <taxon>Chelicerata</taxon>
        <taxon>Merostomata</taxon>
        <taxon>Xiphosura</taxon>
        <taxon>Limulidae</taxon>
        <taxon>Limulus</taxon>
    </lineage>
</organism>
<keyword evidence="4 5" id="KW-0472">Membrane</keyword>
<name>A0ABM1BGY6_LIMPO</name>
<evidence type="ECO:0000313" key="9">
    <source>
        <dbReference type="RefSeq" id="XP_022249767.1"/>
    </source>
</evidence>
<dbReference type="RefSeq" id="XP_022249767.1">
    <property type="nucleotide sequence ID" value="XM_022394059.1"/>
</dbReference>
<evidence type="ECO:0000313" key="8">
    <source>
        <dbReference type="RefSeq" id="XP_013781796.1"/>
    </source>
</evidence>
<sequence>MVSHPFQSFRGLTITQPPLLVFTLCLMAFGVTMVVLAYVVGENEITDPEDIMDWNIFLKRLTELEMCVEKEAMINSSRLSALRNLQSPEYTTFDFSQTSNLTAIGNSSVLFQLSAKRPVVDQSQSLSTLITDISSSDEDIQILPNVSLSVAVPFKLSKMLWNAMISMKSLSGVVTGRLLGFSGKAADQELNVTISLPFRKMTCSEMGCTVMTCLTFYGSSMLIPQTRRPPSCQVYPTTLTVPLSLLHSGDVDFGPDTCAGGTHVTLQYEEDPELSVMLSYFDRSMVNLHLMHTSYFLFFMVMTLLCFAIIKGRYRTTKSHMVEKNLLDA</sequence>
<proteinExistence type="predicted"/>
<dbReference type="InterPro" id="IPR039587">
    <property type="entry name" value="TMEM248/TMEM219_dom"/>
</dbReference>
<dbReference type="GeneID" id="106466101"/>
<evidence type="ECO:0000256" key="2">
    <source>
        <dbReference type="ARBA" id="ARBA00022692"/>
    </source>
</evidence>
<keyword evidence="3 5" id="KW-1133">Transmembrane helix</keyword>
<evidence type="ECO:0000256" key="3">
    <source>
        <dbReference type="ARBA" id="ARBA00022989"/>
    </source>
</evidence>
<dbReference type="PANTHER" id="PTHR16002:SF4">
    <property type="entry name" value="TMEM248_TMEM219 DOMAIN-CONTAINING PROTEIN"/>
    <property type="match status" value="1"/>
</dbReference>
<keyword evidence="7" id="KW-1185">Reference proteome</keyword>
<feature type="transmembrane region" description="Helical" evidence="5">
    <location>
        <begin position="290"/>
        <end position="310"/>
    </location>
</feature>
<dbReference type="RefSeq" id="XP_013781796.1">
    <property type="nucleotide sequence ID" value="XM_013926342.2"/>
</dbReference>
<comment type="subcellular location">
    <subcellularLocation>
        <location evidence="1">Membrane</location>
    </subcellularLocation>
</comment>
<protein>
    <submittedName>
        <fullName evidence="8 9">Transmembrane protein 248-like</fullName>
    </submittedName>
</protein>
<feature type="domain" description="TMEM248/TMEM219" evidence="6">
    <location>
        <begin position="12"/>
        <end position="277"/>
    </location>
</feature>
<evidence type="ECO:0000256" key="1">
    <source>
        <dbReference type="ARBA" id="ARBA00004370"/>
    </source>
</evidence>
<dbReference type="Pfam" id="PF14940">
    <property type="entry name" value="TMEM219"/>
    <property type="match status" value="1"/>
</dbReference>
<dbReference type="PANTHER" id="PTHR16002">
    <property type="entry name" value="TRANSMEMBRANE PROTEIN 248-LIKE"/>
    <property type="match status" value="1"/>
</dbReference>
<dbReference type="InterPro" id="IPR039493">
    <property type="entry name" value="TMEM248/TMEM219"/>
</dbReference>
<keyword evidence="2 5" id="KW-0812">Transmembrane</keyword>